<dbReference type="Gene3D" id="2.130.10.10">
    <property type="entry name" value="YVTN repeat-like/Quinoprotein amine dehydrogenase"/>
    <property type="match status" value="1"/>
</dbReference>
<dbReference type="GO" id="GO:0005634">
    <property type="term" value="C:nucleus"/>
    <property type="evidence" value="ECO:0007669"/>
    <property type="project" value="TreeGrafter"/>
</dbReference>
<protein>
    <recommendedName>
        <fullName evidence="5">WD40 repeat-like protein</fullName>
    </recommendedName>
</protein>
<dbReference type="PANTHER" id="PTHR19849:SF1">
    <property type="entry name" value="F-BOX_WD REPEAT-CONTAINING PROTEIN 7"/>
    <property type="match status" value="1"/>
</dbReference>
<organism evidence="3 4">
    <name type="scientific">Aureobasidium pullulans</name>
    <name type="common">Black yeast</name>
    <name type="synonym">Pullularia pullulans</name>
    <dbReference type="NCBI Taxonomy" id="5580"/>
    <lineage>
        <taxon>Eukaryota</taxon>
        <taxon>Fungi</taxon>
        <taxon>Dikarya</taxon>
        <taxon>Ascomycota</taxon>
        <taxon>Pezizomycotina</taxon>
        <taxon>Dothideomycetes</taxon>
        <taxon>Dothideomycetidae</taxon>
        <taxon>Dothideales</taxon>
        <taxon>Saccotheciaceae</taxon>
        <taxon>Aureobasidium</taxon>
    </lineage>
</organism>
<dbReference type="SUPFAM" id="SSF50978">
    <property type="entry name" value="WD40 repeat-like"/>
    <property type="match status" value="1"/>
</dbReference>
<dbReference type="GO" id="GO:0005737">
    <property type="term" value="C:cytoplasm"/>
    <property type="evidence" value="ECO:0007669"/>
    <property type="project" value="TreeGrafter"/>
</dbReference>
<dbReference type="GO" id="GO:0010992">
    <property type="term" value="P:ubiquitin recycling"/>
    <property type="evidence" value="ECO:0007669"/>
    <property type="project" value="TreeGrafter"/>
</dbReference>
<evidence type="ECO:0000256" key="1">
    <source>
        <dbReference type="ARBA" id="ARBA00022574"/>
    </source>
</evidence>
<dbReference type="PANTHER" id="PTHR19849">
    <property type="entry name" value="PHOSPHOLIPASE A-2-ACTIVATING PROTEIN"/>
    <property type="match status" value="1"/>
</dbReference>
<dbReference type="InterPro" id="IPR001680">
    <property type="entry name" value="WD40_rpt"/>
</dbReference>
<evidence type="ECO:0000313" key="3">
    <source>
        <dbReference type="EMBL" id="TIA28282.1"/>
    </source>
</evidence>
<keyword evidence="2" id="KW-0677">Repeat</keyword>
<proteinExistence type="predicted"/>
<dbReference type="AlphaFoldDB" id="A0A4T0BB02"/>
<evidence type="ECO:0000313" key="4">
    <source>
        <dbReference type="Proteomes" id="UP000308724"/>
    </source>
</evidence>
<dbReference type="InterPro" id="IPR015943">
    <property type="entry name" value="WD40/YVTN_repeat-like_dom_sf"/>
</dbReference>
<comment type="caution">
    <text evidence="3">The sequence shown here is derived from an EMBL/GenBank/DDBJ whole genome shotgun (WGS) entry which is preliminary data.</text>
</comment>
<dbReference type="GO" id="GO:0043130">
    <property type="term" value="F:ubiquitin binding"/>
    <property type="evidence" value="ECO:0007669"/>
    <property type="project" value="TreeGrafter"/>
</dbReference>
<name>A0A4T0BB02_AURPU</name>
<sequence>MDFEAQPHHLAFRAHHRHIVTCLLLDSERILTGSDEANVHLYDSQIGVLQRRFEGHESAVRAIQQQGDILVSGSTDRTCLRVFQGHTFTVRHLAILQPVKIGTASDGSFILTPKQPLVISGS</sequence>
<evidence type="ECO:0000256" key="2">
    <source>
        <dbReference type="ARBA" id="ARBA00022737"/>
    </source>
</evidence>
<dbReference type="Proteomes" id="UP000308724">
    <property type="component" value="Unassembled WGS sequence"/>
</dbReference>
<dbReference type="EMBL" id="QZBZ01000615">
    <property type="protein sequence ID" value="TIA28282.1"/>
    <property type="molecule type" value="Genomic_DNA"/>
</dbReference>
<evidence type="ECO:0008006" key="5">
    <source>
        <dbReference type="Google" id="ProtNLM"/>
    </source>
</evidence>
<dbReference type="SMART" id="SM00320">
    <property type="entry name" value="WD40"/>
    <property type="match status" value="2"/>
</dbReference>
<gene>
    <name evidence="3" type="ORF">D6C78_10814</name>
</gene>
<dbReference type="GO" id="GO:0043161">
    <property type="term" value="P:proteasome-mediated ubiquitin-dependent protein catabolic process"/>
    <property type="evidence" value="ECO:0007669"/>
    <property type="project" value="TreeGrafter"/>
</dbReference>
<keyword evidence="1" id="KW-0853">WD repeat</keyword>
<reference evidence="3 4" key="1">
    <citation type="submission" date="2018-10" db="EMBL/GenBank/DDBJ databases">
        <title>Fifty Aureobasidium pullulans genomes reveal a recombining polyextremotolerant generalist.</title>
        <authorList>
            <person name="Gostincar C."/>
            <person name="Turk M."/>
            <person name="Zajc J."/>
            <person name="Gunde-Cimerman N."/>
        </authorList>
    </citation>
    <scope>NUCLEOTIDE SEQUENCE [LARGE SCALE GENOMIC DNA]</scope>
    <source>
        <strain evidence="3 4">EXF-1645</strain>
    </source>
</reference>
<dbReference type="InterPro" id="IPR036322">
    <property type="entry name" value="WD40_repeat_dom_sf"/>
</dbReference>
<dbReference type="Pfam" id="PF00400">
    <property type="entry name" value="WD40"/>
    <property type="match status" value="2"/>
</dbReference>
<accession>A0A4T0BB02</accession>